<reference evidence="1 2" key="1">
    <citation type="journal article" date="2014" name="Int. J. Syst. Evol. Microbiol.">
        <title>Listeria floridensis sp. nov., Listeria aquatica sp. nov., Listeria cornellensis sp. nov., Listeria riparia sp. nov. and Listeria grandensis sp. nov., from agricultural and natural environments.</title>
        <authorList>
            <person name="den Bakker H.C."/>
            <person name="Warchocki S."/>
            <person name="Wright E.M."/>
            <person name="Allred A.F."/>
            <person name="Ahlstrom C."/>
            <person name="Manuel C.S."/>
            <person name="Stasiewicz M.J."/>
            <person name="Burrell A."/>
            <person name="Roof S."/>
            <person name="Strawn L."/>
            <person name="Fortes E.D."/>
            <person name="Nightingale K.K."/>
            <person name="Kephart D."/>
            <person name="Wiedmann M."/>
        </authorList>
    </citation>
    <scope>NUCLEOTIDE SEQUENCE [LARGE SCALE GENOMIC DNA]</scope>
    <source>
        <strain evidence="1 2">FSL S10-1187</strain>
    </source>
</reference>
<name>A0ABN0RHX9_9LIST</name>
<gene>
    <name evidence="1" type="ORF">MFLO_02553</name>
</gene>
<accession>A0ABN0RHX9</accession>
<organism evidence="1 2">
    <name type="scientific">Listeria floridensis FSL S10-1187</name>
    <dbReference type="NCBI Taxonomy" id="1265817"/>
    <lineage>
        <taxon>Bacteria</taxon>
        <taxon>Bacillati</taxon>
        <taxon>Bacillota</taxon>
        <taxon>Bacilli</taxon>
        <taxon>Bacillales</taxon>
        <taxon>Listeriaceae</taxon>
        <taxon>Listeria</taxon>
    </lineage>
</organism>
<comment type="caution">
    <text evidence="1">The sequence shown here is derived from an EMBL/GenBank/DDBJ whole genome shotgun (WGS) entry which is preliminary data.</text>
</comment>
<dbReference type="RefSeq" id="WP_036096096.1">
    <property type="nucleotide sequence ID" value="NZ_AODF01000003.1"/>
</dbReference>
<sequence>MEHKLEIIKNETQRIGFDLQAARVGSINELRMLTMRVNQFSDYLWSELNRLELMKNDQQN</sequence>
<evidence type="ECO:0000313" key="2">
    <source>
        <dbReference type="Proteomes" id="UP000019249"/>
    </source>
</evidence>
<protein>
    <submittedName>
        <fullName evidence="1">Uncharacterized protein</fullName>
    </submittedName>
</protein>
<dbReference type="EMBL" id="AODF01000003">
    <property type="protein sequence ID" value="EUJ33538.1"/>
    <property type="molecule type" value="Genomic_DNA"/>
</dbReference>
<evidence type="ECO:0000313" key="1">
    <source>
        <dbReference type="EMBL" id="EUJ33538.1"/>
    </source>
</evidence>
<keyword evidence="2" id="KW-1185">Reference proteome</keyword>
<proteinExistence type="predicted"/>
<dbReference type="Proteomes" id="UP000019249">
    <property type="component" value="Unassembled WGS sequence"/>
</dbReference>